<proteinExistence type="predicted"/>
<evidence type="ECO:0000313" key="2">
    <source>
        <dbReference type="EMBL" id="QVT78746.1"/>
    </source>
</evidence>
<gene>
    <name evidence="2" type="primary">carH_2</name>
    <name evidence="2" type="ORF">ENKNEFLB_01124</name>
</gene>
<dbReference type="EMBL" id="CP075371">
    <property type="protein sequence ID" value="QVT78746.1"/>
    <property type="molecule type" value="Genomic_DNA"/>
</dbReference>
<dbReference type="PROSITE" id="PS51332">
    <property type="entry name" value="B12_BINDING"/>
    <property type="match status" value="1"/>
</dbReference>
<dbReference type="Pfam" id="PF02310">
    <property type="entry name" value="B12-binding"/>
    <property type="match status" value="1"/>
</dbReference>
<dbReference type="InterPro" id="IPR006158">
    <property type="entry name" value="Cobalamin-bd"/>
</dbReference>
<evidence type="ECO:0000259" key="1">
    <source>
        <dbReference type="PROSITE" id="PS51332"/>
    </source>
</evidence>
<keyword evidence="3" id="KW-1185">Reference proteome</keyword>
<name>A0ABX8EEP0_9ACTN</name>
<reference evidence="2 3" key="1">
    <citation type="submission" date="2021-05" db="EMBL/GenBank/DDBJ databases">
        <title>Complete genome of Nocardioides aquaticus KCTC 9944T isolated from meromictic and hypersaline Ekho Lake, Antarctica.</title>
        <authorList>
            <person name="Hwang K."/>
            <person name="Kim K.M."/>
            <person name="Choe H."/>
        </authorList>
    </citation>
    <scope>NUCLEOTIDE SEQUENCE [LARGE SCALE GENOMIC DNA]</scope>
    <source>
        <strain evidence="2 3">KCTC 9944</strain>
    </source>
</reference>
<feature type="domain" description="B12-binding" evidence="1">
    <location>
        <begin position="97"/>
        <end position="222"/>
    </location>
</feature>
<dbReference type="RefSeq" id="WP_214058289.1">
    <property type="nucleotide sequence ID" value="NZ_BAAAHS010000072.1"/>
</dbReference>
<dbReference type="SUPFAM" id="SSF52242">
    <property type="entry name" value="Cobalamin (vitamin B12)-binding domain"/>
    <property type="match status" value="1"/>
</dbReference>
<accession>A0ABX8EEP0</accession>
<dbReference type="InterPro" id="IPR003759">
    <property type="entry name" value="Cbl-bd_cap"/>
</dbReference>
<dbReference type="Pfam" id="PF02607">
    <property type="entry name" value="B12-binding_2"/>
    <property type="match status" value="1"/>
</dbReference>
<dbReference type="InterPro" id="IPR036594">
    <property type="entry name" value="Meth_synthase_dom"/>
</dbReference>
<dbReference type="Proteomes" id="UP000679307">
    <property type="component" value="Chromosome"/>
</dbReference>
<dbReference type="InterPro" id="IPR036724">
    <property type="entry name" value="Cobalamin-bd_sf"/>
</dbReference>
<dbReference type="Gene3D" id="3.40.50.280">
    <property type="entry name" value="Cobalamin-binding domain"/>
    <property type="match status" value="1"/>
</dbReference>
<organism evidence="2 3">
    <name type="scientific">Nocardioides aquaticus</name>
    <dbReference type="NCBI Taxonomy" id="160826"/>
    <lineage>
        <taxon>Bacteria</taxon>
        <taxon>Bacillati</taxon>
        <taxon>Actinomycetota</taxon>
        <taxon>Actinomycetes</taxon>
        <taxon>Propionibacteriales</taxon>
        <taxon>Nocardioidaceae</taxon>
        <taxon>Nocardioides</taxon>
    </lineage>
</organism>
<dbReference type="Gene3D" id="1.10.1240.10">
    <property type="entry name" value="Methionine synthase domain"/>
    <property type="match status" value="1"/>
</dbReference>
<evidence type="ECO:0000313" key="3">
    <source>
        <dbReference type="Proteomes" id="UP000679307"/>
    </source>
</evidence>
<protein>
    <submittedName>
        <fullName evidence="2">HTH-type transcriptional repressor CarH</fullName>
    </submittedName>
</protein>
<sequence length="346" mass="35773">MGTAPPEASRTSLHAQYWDALVAADRFAALRAVKALKDGGCSTAELLDDLVVPAQQRIGDLWVSGEWGVAQEHAATAVNEGLVHWLCSFSAPPSEEAPLVVVACVAGERHAMPALVVAEGLALEGLRVHYLGADPDPADLLAQVELLRPRAVLLSATLSASLASTKALFAGVRALGVPVVVGGRAFGGDARRAETLGATAYAPDVATAVRLVRELPPVDPGPAAAVGHPGEVEGGRIAERQHEIVPTVLGLLTADAGPTPGVSRAELVDHVRHVLGSLAAALVSEDESILVETRDWLAHLLTSRGAGPDLVARLWAAVGAALGEQTTARRALDRTAPGRLDVEVPA</sequence>